<dbReference type="InterPro" id="IPR001841">
    <property type="entry name" value="Znf_RING"/>
</dbReference>
<keyword evidence="1" id="KW-0863">Zinc-finger</keyword>
<dbReference type="InterPro" id="IPR013083">
    <property type="entry name" value="Znf_RING/FYVE/PHD"/>
</dbReference>
<feature type="compositionally biased region" description="Polar residues" evidence="2">
    <location>
        <begin position="402"/>
        <end position="420"/>
    </location>
</feature>
<organism evidence="4 5">
    <name type="scientific">Hibiscus sabdariffa</name>
    <name type="common">roselle</name>
    <dbReference type="NCBI Taxonomy" id="183260"/>
    <lineage>
        <taxon>Eukaryota</taxon>
        <taxon>Viridiplantae</taxon>
        <taxon>Streptophyta</taxon>
        <taxon>Embryophyta</taxon>
        <taxon>Tracheophyta</taxon>
        <taxon>Spermatophyta</taxon>
        <taxon>Magnoliopsida</taxon>
        <taxon>eudicotyledons</taxon>
        <taxon>Gunneridae</taxon>
        <taxon>Pentapetalae</taxon>
        <taxon>rosids</taxon>
        <taxon>malvids</taxon>
        <taxon>Malvales</taxon>
        <taxon>Malvaceae</taxon>
        <taxon>Malvoideae</taxon>
        <taxon>Hibiscus</taxon>
    </lineage>
</organism>
<feature type="compositionally biased region" description="Basic and acidic residues" evidence="2">
    <location>
        <begin position="290"/>
        <end position="303"/>
    </location>
</feature>
<keyword evidence="1" id="KW-0862">Zinc</keyword>
<gene>
    <name evidence="4" type="ORF">V6N12_011281</name>
</gene>
<dbReference type="PROSITE" id="PS50089">
    <property type="entry name" value="ZF_RING_2"/>
    <property type="match status" value="1"/>
</dbReference>
<feature type="compositionally biased region" description="Basic and acidic residues" evidence="2">
    <location>
        <begin position="798"/>
        <end position="809"/>
    </location>
</feature>
<feature type="domain" description="RING-type" evidence="3">
    <location>
        <begin position="909"/>
        <end position="947"/>
    </location>
</feature>
<feature type="region of interest" description="Disordered" evidence="2">
    <location>
        <begin position="774"/>
        <end position="823"/>
    </location>
</feature>
<feature type="compositionally biased region" description="Basic and acidic residues" evidence="2">
    <location>
        <begin position="178"/>
        <end position="188"/>
    </location>
</feature>
<feature type="region of interest" description="Disordered" evidence="2">
    <location>
        <begin position="397"/>
        <end position="468"/>
    </location>
</feature>
<reference evidence="4 5" key="1">
    <citation type="journal article" date="2024" name="G3 (Bethesda)">
        <title>Genome assembly of Hibiscus sabdariffa L. provides insights into metabolisms of medicinal natural products.</title>
        <authorList>
            <person name="Kim T."/>
        </authorList>
    </citation>
    <scope>NUCLEOTIDE SEQUENCE [LARGE SCALE GENOMIC DNA]</scope>
    <source>
        <strain evidence="4">TK-2024</strain>
        <tissue evidence="4">Old leaves</tissue>
    </source>
</reference>
<proteinExistence type="predicted"/>
<evidence type="ECO:0000256" key="2">
    <source>
        <dbReference type="SAM" id="MobiDB-lite"/>
    </source>
</evidence>
<dbReference type="Proteomes" id="UP001472677">
    <property type="component" value="Unassembled WGS sequence"/>
</dbReference>
<accession>A0ABR2EML5</accession>
<feature type="compositionally biased region" description="Polar residues" evidence="2">
    <location>
        <begin position="428"/>
        <end position="460"/>
    </location>
</feature>
<feature type="compositionally biased region" description="Polar residues" evidence="2">
    <location>
        <begin position="236"/>
        <end position="257"/>
    </location>
</feature>
<dbReference type="EMBL" id="JBBPBM010000012">
    <property type="protein sequence ID" value="KAK8563228.1"/>
    <property type="molecule type" value="Genomic_DNA"/>
</dbReference>
<evidence type="ECO:0000256" key="1">
    <source>
        <dbReference type="PROSITE-ProRule" id="PRU00175"/>
    </source>
</evidence>
<feature type="region of interest" description="Disordered" evidence="2">
    <location>
        <begin position="747"/>
        <end position="766"/>
    </location>
</feature>
<comment type="caution">
    <text evidence="4">The sequence shown here is derived from an EMBL/GenBank/DDBJ whole genome shotgun (WGS) entry which is preliminary data.</text>
</comment>
<sequence>MASSQIEIASSSPFGCVLRDHTRKERRREINVRTVLDLDTNFKDLVRDCISQNQITPVAMTKEQGNIRNLRSLRLLNNHTTNGWVTRQAQDVAIDRHVNEATDPLLVPSDSQTAPPTPSNLAASSLVQIWEARLNRSNSTTSNLFQDQVPDARRANSESRSNENKPSPVEETTTGDPLDEKIDNRTNNEDSSIYGDANAAAEAPSCSSSCDAGERERVRIADIIKKLKHADDNKHSNSVTDSQSRQHKNSSTSYQGQAAQRCLIQVVNSPRLRGRHAFRDLLKQIVRGKKRDDHDNEHEHEHSNSVIDSQSIEHKQSSTPDKGQAAQRSFLTVTNSPRIRGRQAFRDFLMRIERDKKRELDSLLERQSVSKFSQRGRLQSTLRLRSLQRSLTIQDICRPRPTGSTGAQGTRFSQGSTTMQLRGKFSSGAEQNDSVTSRCLNRDQVLNNSPQLDKSSTSKLQTEDQKASIAGHQNIWPVNHVTACRNENLNEQEKPPSHAIEQKETNSEARCLESLKTADATATLESQPENQTVKIQGSNFQQHLFLDSKETAETISSLNVYTQNDAAEEQSNHPKHLSLDLQETAETTISLNGSTENKIGEEWEQDLEDQHHLCLDSEEIVENATSCSDMEDNEATEELEDHYSEYLDQTDYDWFSSISRPRSYWEALRKAWYHEVLNTTSKNEEIRQLVQRGRVSTCLASDFRERIDRLMNSRVQIMQEDGAAIQEEVGDKDRMVQLKSYLRRHLHPAGGQGKEEEEEEAMSISSHQSLEANNYFNQSSPSSQMPLPSDLTRSWSSLDDKETGNDSDRVPSAFSPPPGASEVQYYQDTRPSSSLISPTSLEMELICELRGHIEQLQREMSELRKSIMSCMDMQMKWQQYPFNPELVHSGGREESKSTERAASPRKRSCCKCLEMQVDSVLYRCGHMCTCLKCAHELQWSSGKCPICGAPILDVVPIK</sequence>
<dbReference type="Pfam" id="PF13920">
    <property type="entry name" value="zf-C3HC4_3"/>
    <property type="match status" value="1"/>
</dbReference>
<dbReference type="Gene3D" id="3.30.40.10">
    <property type="entry name" value="Zinc/RING finger domain, C3HC4 (zinc finger)"/>
    <property type="match status" value="1"/>
</dbReference>
<evidence type="ECO:0000313" key="5">
    <source>
        <dbReference type="Proteomes" id="UP001472677"/>
    </source>
</evidence>
<dbReference type="SUPFAM" id="SSF57850">
    <property type="entry name" value="RING/U-box"/>
    <property type="match status" value="1"/>
</dbReference>
<feature type="compositionally biased region" description="Basic and acidic residues" evidence="2">
    <location>
        <begin position="226"/>
        <end position="235"/>
    </location>
</feature>
<evidence type="ECO:0000313" key="4">
    <source>
        <dbReference type="EMBL" id="KAK8563228.1"/>
    </source>
</evidence>
<protein>
    <recommendedName>
        <fullName evidence="3">RING-type domain-containing protein</fullName>
    </recommendedName>
</protein>
<feature type="compositionally biased region" description="Low complexity" evidence="2">
    <location>
        <begin position="778"/>
        <end position="789"/>
    </location>
</feature>
<dbReference type="CDD" id="cd16647">
    <property type="entry name" value="mRING-HC-C3HC5_NEU1"/>
    <property type="match status" value="1"/>
</dbReference>
<dbReference type="PANTHER" id="PTHR47820:SF3">
    <property type="entry name" value="OS07G0499800 PROTEIN"/>
    <property type="match status" value="1"/>
</dbReference>
<keyword evidence="5" id="KW-1185">Reference proteome</keyword>
<evidence type="ECO:0000259" key="3">
    <source>
        <dbReference type="PROSITE" id="PS50089"/>
    </source>
</evidence>
<feature type="region of interest" description="Disordered" evidence="2">
    <location>
        <begin position="289"/>
        <end position="327"/>
    </location>
</feature>
<feature type="compositionally biased region" description="Polar residues" evidence="2">
    <location>
        <begin position="317"/>
        <end position="327"/>
    </location>
</feature>
<dbReference type="PANTHER" id="PTHR47820">
    <property type="entry name" value="BNAC05G24000D PROTEIN"/>
    <property type="match status" value="1"/>
</dbReference>
<feature type="compositionally biased region" description="Basic and acidic residues" evidence="2">
    <location>
        <begin position="150"/>
        <end position="163"/>
    </location>
</feature>
<keyword evidence="1" id="KW-0479">Metal-binding</keyword>
<name>A0ABR2EML5_9ROSI</name>
<feature type="region of interest" description="Disordered" evidence="2">
    <location>
        <begin position="226"/>
        <end position="257"/>
    </location>
</feature>
<feature type="region of interest" description="Disordered" evidence="2">
    <location>
        <begin position="139"/>
        <end position="192"/>
    </location>
</feature>